<feature type="transmembrane region" description="Helical" evidence="1">
    <location>
        <begin position="53"/>
        <end position="73"/>
    </location>
</feature>
<organism evidence="2 3">
    <name type="scientific">Streptomyces sp. 900105755</name>
    <dbReference type="NCBI Taxonomy" id="3154389"/>
    <lineage>
        <taxon>Bacteria</taxon>
        <taxon>Bacillati</taxon>
        <taxon>Actinomycetota</taxon>
        <taxon>Actinomycetes</taxon>
        <taxon>Kitasatosporales</taxon>
        <taxon>Streptomycetaceae</taxon>
        <taxon>Streptomyces</taxon>
    </lineage>
</organism>
<keyword evidence="1" id="KW-1133">Transmembrane helix</keyword>
<evidence type="ECO:0000256" key="1">
    <source>
        <dbReference type="SAM" id="Phobius"/>
    </source>
</evidence>
<evidence type="ECO:0000313" key="2">
    <source>
        <dbReference type="EMBL" id="MER6268893.1"/>
    </source>
</evidence>
<feature type="transmembrane region" description="Helical" evidence="1">
    <location>
        <begin position="80"/>
        <end position="101"/>
    </location>
</feature>
<protein>
    <recommendedName>
        <fullName evidence="4">DUF3592 domain-containing protein</fullName>
    </recommendedName>
</protein>
<accession>A0ABV1TGM2</accession>
<sequence length="253" mass="27568">MFAGLSPAKQRTFEEVGLGLPELRRIAEEDGHTRRVRRILDIDGGKPEDTTSVWAWVRLPLIALVGVVGCLASTYLIDRYALLVGLAWSMAVIWVAVKAPLWRGGPVVRVLAVAAYVVLVWLGSQQADKWYLQVRGQETTVTYAKAVDLGSHGVTTLYCRVKLPDGSIRQVFRNDKWCTDETMVGTRAQAVIDPAGHYRPFLGRKSDLDDGVIDYLCLGAAVVLLLTPVAAAALSPASTRARNRSGRPSEAGV</sequence>
<reference evidence="2 3" key="1">
    <citation type="submission" date="2024-06" db="EMBL/GenBank/DDBJ databases">
        <title>The Natural Products Discovery Center: Release of the First 8490 Sequenced Strains for Exploring Actinobacteria Biosynthetic Diversity.</title>
        <authorList>
            <person name="Kalkreuter E."/>
            <person name="Kautsar S.A."/>
            <person name="Yang D."/>
            <person name="Bader C.D."/>
            <person name="Teijaro C.N."/>
            <person name="Fluegel L."/>
            <person name="Davis C.M."/>
            <person name="Simpson J.R."/>
            <person name="Lauterbach L."/>
            <person name="Steele A.D."/>
            <person name="Gui C."/>
            <person name="Meng S."/>
            <person name="Li G."/>
            <person name="Viehrig K."/>
            <person name="Ye F."/>
            <person name="Su P."/>
            <person name="Kiefer A.F."/>
            <person name="Nichols A."/>
            <person name="Cepeda A.J."/>
            <person name="Yan W."/>
            <person name="Fan B."/>
            <person name="Jiang Y."/>
            <person name="Adhikari A."/>
            <person name="Zheng C.-J."/>
            <person name="Schuster L."/>
            <person name="Cowan T.M."/>
            <person name="Smanski M.J."/>
            <person name="Chevrette M.G."/>
            <person name="De Carvalho L.P.S."/>
            <person name="Shen B."/>
        </authorList>
    </citation>
    <scope>NUCLEOTIDE SEQUENCE [LARGE SCALE GENOMIC DNA]</scope>
    <source>
        <strain evidence="2 3">NPDC001694</strain>
    </source>
</reference>
<keyword evidence="1" id="KW-0812">Transmembrane</keyword>
<dbReference type="EMBL" id="JBEOZM010000006">
    <property type="protein sequence ID" value="MER6268893.1"/>
    <property type="molecule type" value="Genomic_DNA"/>
</dbReference>
<feature type="transmembrane region" description="Helical" evidence="1">
    <location>
        <begin position="212"/>
        <end position="234"/>
    </location>
</feature>
<gene>
    <name evidence="2" type="ORF">ABT211_16565</name>
</gene>
<evidence type="ECO:0008006" key="4">
    <source>
        <dbReference type="Google" id="ProtNLM"/>
    </source>
</evidence>
<proteinExistence type="predicted"/>
<dbReference type="Proteomes" id="UP001490365">
    <property type="component" value="Unassembled WGS sequence"/>
</dbReference>
<comment type="caution">
    <text evidence="2">The sequence shown here is derived from an EMBL/GenBank/DDBJ whole genome shotgun (WGS) entry which is preliminary data.</text>
</comment>
<name>A0ABV1TGM2_9ACTN</name>
<dbReference type="RefSeq" id="WP_351957487.1">
    <property type="nucleotide sequence ID" value="NZ_JBEOZM010000006.1"/>
</dbReference>
<keyword evidence="1" id="KW-0472">Membrane</keyword>
<evidence type="ECO:0000313" key="3">
    <source>
        <dbReference type="Proteomes" id="UP001490365"/>
    </source>
</evidence>
<feature type="transmembrane region" description="Helical" evidence="1">
    <location>
        <begin position="107"/>
        <end position="124"/>
    </location>
</feature>
<keyword evidence="3" id="KW-1185">Reference proteome</keyword>